<dbReference type="GO" id="GO:0005886">
    <property type="term" value="C:plasma membrane"/>
    <property type="evidence" value="ECO:0007669"/>
    <property type="project" value="UniProtKB-SubCell"/>
</dbReference>
<dbReference type="Pfam" id="PF02653">
    <property type="entry name" value="BPD_transp_2"/>
    <property type="match status" value="1"/>
</dbReference>
<proteinExistence type="predicted"/>
<dbReference type="AlphaFoldDB" id="M1ZGV7"/>
<dbReference type="InterPro" id="IPR001851">
    <property type="entry name" value="ABC_transp_permease"/>
</dbReference>
<feature type="transmembrane region" description="Helical" evidence="6">
    <location>
        <begin position="92"/>
        <end position="109"/>
    </location>
</feature>
<feature type="transmembrane region" description="Helical" evidence="6">
    <location>
        <begin position="115"/>
        <end position="142"/>
    </location>
</feature>
<feature type="transmembrane region" description="Helical" evidence="6">
    <location>
        <begin position="197"/>
        <end position="215"/>
    </location>
</feature>
<feature type="transmembrane region" description="Helical" evidence="6">
    <location>
        <begin position="245"/>
        <end position="267"/>
    </location>
</feature>
<dbReference type="Proteomes" id="UP000245423">
    <property type="component" value="Chromosome 1"/>
</dbReference>
<comment type="subcellular location">
    <subcellularLocation>
        <location evidence="1">Cell membrane</location>
        <topology evidence="1">Multi-pass membrane protein</topology>
    </subcellularLocation>
</comment>
<evidence type="ECO:0000256" key="6">
    <source>
        <dbReference type="SAM" id="Phobius"/>
    </source>
</evidence>
<dbReference type="PANTHER" id="PTHR47089">
    <property type="entry name" value="ABC TRANSPORTER, PERMEASE PROTEIN"/>
    <property type="match status" value="1"/>
</dbReference>
<keyword evidence="8" id="KW-1185">Reference proteome</keyword>
<accession>M1ZGV7</accession>
<reference evidence="7 8" key="1">
    <citation type="submission" date="2016-11" db="EMBL/GenBank/DDBJ databases">
        <authorList>
            <person name="Manzoor S."/>
        </authorList>
    </citation>
    <scope>NUCLEOTIDE SEQUENCE [LARGE SCALE GENOMIC DNA]</scope>
    <source>
        <strain evidence="7">Clostridium ultunense strain Esp</strain>
    </source>
</reference>
<sequence>MINKVDNAKRIRMRNSFTNSFVALVISLLLGMLLIGISGYSPIESYIAIFGVSLGTVKGFALSLSQATPLMFTGLAFALAYKVKMINTGAEGQLYAGAMAAALIGAYITNLPTGIHIFLGFLAAFLAGGLVAFIVALAKVYLNANEIIMSLMLNEIIILFTSYLANGPLKSPGSGVGQTEMIADSAKLTKLIPQTQLTTAIFVAILAACILQYVLEKTVFGYEIKVTGYNLNAANVAGIHVSKTYLITFALSGAIAGLGGAAMALGVNYRFIEGFSSGYGFAGISIAALAAYNPIGVIFSAFLIGVLKSGTITLNRTTNIPVELVDIIQVLVLIFVAAPALIKTIMKWTKKIRVKSGKVQKTYGGENS</sequence>
<name>M1ZGV7_9FIRM</name>
<protein>
    <recommendedName>
        <fullName evidence="9">ABC transporter permease</fullName>
    </recommendedName>
</protein>
<dbReference type="CDD" id="cd06580">
    <property type="entry name" value="TM_PBP1_transp_TpRbsC_like"/>
    <property type="match status" value="1"/>
</dbReference>
<feature type="transmembrane region" description="Helical" evidence="6">
    <location>
        <begin position="60"/>
        <end position="80"/>
    </location>
</feature>
<evidence type="ECO:0000256" key="3">
    <source>
        <dbReference type="ARBA" id="ARBA00022692"/>
    </source>
</evidence>
<keyword evidence="2" id="KW-1003">Cell membrane</keyword>
<dbReference type="PANTHER" id="PTHR47089:SF1">
    <property type="entry name" value="GUANOSINE ABC TRANSPORTER PERMEASE PROTEIN NUPP"/>
    <property type="match status" value="1"/>
</dbReference>
<dbReference type="GO" id="GO:0022857">
    <property type="term" value="F:transmembrane transporter activity"/>
    <property type="evidence" value="ECO:0007669"/>
    <property type="project" value="InterPro"/>
</dbReference>
<keyword evidence="5 6" id="KW-0472">Membrane</keyword>
<keyword evidence="3 6" id="KW-0812">Transmembrane</keyword>
<dbReference type="OrthoDB" id="45037at2"/>
<evidence type="ECO:0000256" key="2">
    <source>
        <dbReference type="ARBA" id="ARBA00022475"/>
    </source>
</evidence>
<evidence type="ECO:0008006" key="9">
    <source>
        <dbReference type="Google" id="ProtNLM"/>
    </source>
</evidence>
<feature type="transmembrane region" description="Helical" evidence="6">
    <location>
        <begin position="327"/>
        <end position="346"/>
    </location>
</feature>
<dbReference type="EMBL" id="LT669839">
    <property type="protein sequence ID" value="SHD76071.1"/>
    <property type="molecule type" value="Genomic_DNA"/>
</dbReference>
<gene>
    <name evidence="7" type="ORF">CUESP1_0688</name>
</gene>
<keyword evidence="4 6" id="KW-1133">Transmembrane helix</keyword>
<evidence type="ECO:0000313" key="8">
    <source>
        <dbReference type="Proteomes" id="UP000245423"/>
    </source>
</evidence>
<organism evidence="7 8">
    <name type="scientific">[Clostridium] ultunense Esp</name>
    <dbReference type="NCBI Taxonomy" id="1288971"/>
    <lineage>
        <taxon>Bacteria</taxon>
        <taxon>Bacillati</taxon>
        <taxon>Bacillota</taxon>
        <taxon>Tissierellia</taxon>
        <taxon>Tissierellales</taxon>
        <taxon>Tepidimicrobiaceae</taxon>
        <taxon>Schnuerera</taxon>
    </lineage>
</organism>
<evidence type="ECO:0000256" key="4">
    <source>
        <dbReference type="ARBA" id="ARBA00022989"/>
    </source>
</evidence>
<feature type="transmembrane region" description="Helical" evidence="6">
    <location>
        <begin position="279"/>
        <end position="307"/>
    </location>
</feature>
<dbReference type="RefSeq" id="WP_005588425.1">
    <property type="nucleotide sequence ID" value="NZ_LT669839.1"/>
</dbReference>
<dbReference type="HOGENOM" id="CLU_040769_0_3_9"/>
<evidence type="ECO:0000256" key="5">
    <source>
        <dbReference type="ARBA" id="ARBA00023136"/>
    </source>
</evidence>
<evidence type="ECO:0000313" key="7">
    <source>
        <dbReference type="EMBL" id="SHD76071.1"/>
    </source>
</evidence>
<feature type="transmembrane region" description="Helical" evidence="6">
    <location>
        <begin position="21"/>
        <end position="40"/>
    </location>
</feature>
<evidence type="ECO:0000256" key="1">
    <source>
        <dbReference type="ARBA" id="ARBA00004651"/>
    </source>
</evidence>